<dbReference type="Gene3D" id="3.40.50.720">
    <property type="entry name" value="NAD(P)-binding Rossmann-like Domain"/>
    <property type="match status" value="1"/>
</dbReference>
<dbReference type="SUPFAM" id="SSF48179">
    <property type="entry name" value="6-phosphogluconate dehydrogenase C-terminal domain-like"/>
    <property type="match status" value="1"/>
</dbReference>
<dbReference type="SUPFAM" id="SSF51735">
    <property type="entry name" value="NAD(P)-binding Rossmann-fold domains"/>
    <property type="match status" value="1"/>
</dbReference>
<accession>N0B6W7</accession>
<dbReference type="Pfam" id="PF03446">
    <property type="entry name" value="NAD_binding_2"/>
    <property type="match status" value="1"/>
</dbReference>
<name>N0B6W7_9HYPH</name>
<dbReference type="eggNOG" id="COG2084">
    <property type="taxonomic scope" value="Bacteria"/>
</dbReference>
<dbReference type="PANTHER" id="PTHR43060:SF15">
    <property type="entry name" value="3-HYDROXYISOBUTYRATE DEHYDROGENASE-LIKE 1, MITOCHONDRIAL-RELATED"/>
    <property type="match status" value="1"/>
</dbReference>
<dbReference type="HOGENOM" id="CLU_1060785_0_0_5"/>
<dbReference type="KEGG" id="hdt:HYPDE_35483"/>
<reference evidence="2 3" key="1">
    <citation type="journal article" date="2013" name="Genome Announc.">
        <title>Genome sequences for three denitrifying bacterial strains isolated from a uranium- and nitrate-contaminated subsurface environment.</title>
        <authorList>
            <person name="Venkatramanan R."/>
            <person name="Prakash O."/>
            <person name="Woyke T."/>
            <person name="Chain P."/>
            <person name="Goodwin L.A."/>
            <person name="Watson D."/>
            <person name="Brooks S."/>
            <person name="Kostka J.E."/>
            <person name="Green S.J."/>
        </authorList>
    </citation>
    <scope>NUCLEOTIDE SEQUENCE [LARGE SCALE GENOMIC DNA]</scope>
    <source>
        <strain evidence="2 3">1NES1</strain>
    </source>
</reference>
<dbReference type="InterPro" id="IPR006115">
    <property type="entry name" value="6PGDH_NADP-bd"/>
</dbReference>
<dbReference type="AlphaFoldDB" id="N0B6W7"/>
<dbReference type="GO" id="GO:0050661">
    <property type="term" value="F:NADP binding"/>
    <property type="evidence" value="ECO:0007669"/>
    <property type="project" value="InterPro"/>
</dbReference>
<protein>
    <submittedName>
        <fullName evidence="2">6-phosphogluconate dehydrogenase</fullName>
    </submittedName>
</protein>
<dbReference type="InterPro" id="IPR008927">
    <property type="entry name" value="6-PGluconate_DH-like_C_sf"/>
</dbReference>
<dbReference type="EMBL" id="CP005587">
    <property type="protein sequence ID" value="AGK58768.1"/>
    <property type="molecule type" value="Genomic_DNA"/>
</dbReference>
<dbReference type="InterPro" id="IPR036291">
    <property type="entry name" value="NAD(P)-bd_dom_sf"/>
</dbReference>
<sequence>MANDKPMSDPPVGVIGSDDYGPAIATRIAACGYRVLYAGLPGSPVVTRGQRLEPASTPTDVAFECPVVLVAVDDTEAMRGLLVGNPDRMGMGAEMQPGSVVVDLGARTPRELQALLGLLGTRGVALVDAALIGGSDAAAEGRAKIMLGGYPDSVEIADKVLSLLGQVERTGPLGSAHAIAALMGYVEAAHAVAREEALALGRACGLTPDVLVRMLSDASLARETNITRLERRADLARRIARDRGLSAEIIDLAAEKQSRQRSENR</sequence>
<feature type="domain" description="6-phosphogluconate dehydrogenase NADP-binding" evidence="1">
    <location>
        <begin position="12"/>
        <end position="166"/>
    </location>
</feature>
<dbReference type="Proteomes" id="UP000005952">
    <property type="component" value="Chromosome"/>
</dbReference>
<keyword evidence="3" id="KW-1185">Reference proteome</keyword>
<proteinExistence type="predicted"/>
<dbReference type="PANTHER" id="PTHR43060">
    <property type="entry name" value="3-HYDROXYISOBUTYRATE DEHYDROGENASE-LIKE 1, MITOCHONDRIAL-RELATED"/>
    <property type="match status" value="1"/>
</dbReference>
<evidence type="ECO:0000313" key="2">
    <source>
        <dbReference type="EMBL" id="AGK58768.1"/>
    </source>
</evidence>
<evidence type="ECO:0000259" key="1">
    <source>
        <dbReference type="Pfam" id="PF03446"/>
    </source>
</evidence>
<dbReference type="STRING" id="670307.HYPDE_35483"/>
<organism evidence="2 3">
    <name type="scientific">Hyphomicrobium denitrificans 1NES1</name>
    <dbReference type="NCBI Taxonomy" id="670307"/>
    <lineage>
        <taxon>Bacteria</taxon>
        <taxon>Pseudomonadati</taxon>
        <taxon>Pseudomonadota</taxon>
        <taxon>Alphaproteobacteria</taxon>
        <taxon>Hyphomicrobiales</taxon>
        <taxon>Hyphomicrobiaceae</taxon>
        <taxon>Hyphomicrobium</taxon>
    </lineage>
</organism>
<gene>
    <name evidence="2" type="ORF">HYPDE_35483</name>
</gene>
<evidence type="ECO:0000313" key="3">
    <source>
        <dbReference type="Proteomes" id="UP000005952"/>
    </source>
</evidence>
<dbReference type="OrthoDB" id="9812907at2"/>